<feature type="region of interest" description="Disordered" evidence="10">
    <location>
        <begin position="1424"/>
        <end position="1462"/>
    </location>
</feature>
<evidence type="ECO:0000259" key="11">
    <source>
        <dbReference type="PROSITE" id="PS50157"/>
    </source>
</evidence>
<feature type="compositionally biased region" description="Low complexity" evidence="10">
    <location>
        <begin position="248"/>
        <end position="259"/>
    </location>
</feature>
<keyword evidence="3" id="KW-0507">mRNA processing</keyword>
<dbReference type="PROSITE" id="PS50157">
    <property type="entry name" value="ZINC_FINGER_C2H2_2"/>
    <property type="match status" value="1"/>
</dbReference>
<feature type="region of interest" description="Disordered" evidence="10">
    <location>
        <begin position="228"/>
        <end position="283"/>
    </location>
</feature>
<keyword evidence="14" id="KW-1185">Reference proteome</keyword>
<feature type="region of interest" description="Disordered" evidence="10">
    <location>
        <begin position="2584"/>
        <end position="2693"/>
    </location>
</feature>
<keyword evidence="9" id="KW-0479">Metal-binding</keyword>
<proteinExistence type="inferred from homology"/>
<organism evidence="13 14">
    <name type="scientific">Verticillium longisporum</name>
    <name type="common">Verticillium dahliae var. longisporum</name>
    <dbReference type="NCBI Taxonomy" id="100787"/>
    <lineage>
        <taxon>Eukaryota</taxon>
        <taxon>Fungi</taxon>
        <taxon>Dikarya</taxon>
        <taxon>Ascomycota</taxon>
        <taxon>Pezizomycotina</taxon>
        <taxon>Sordariomycetes</taxon>
        <taxon>Hypocreomycetidae</taxon>
        <taxon>Glomerellales</taxon>
        <taxon>Plectosphaerellaceae</taxon>
        <taxon>Verticillium</taxon>
    </lineage>
</organism>
<feature type="region of interest" description="Disordered" evidence="10">
    <location>
        <begin position="657"/>
        <end position="723"/>
    </location>
</feature>
<evidence type="ECO:0000256" key="8">
    <source>
        <dbReference type="ARBA" id="ARBA00069506"/>
    </source>
</evidence>
<feature type="region of interest" description="Disordered" evidence="10">
    <location>
        <begin position="1235"/>
        <end position="1264"/>
    </location>
</feature>
<feature type="domain" description="C2H2-type" evidence="11">
    <location>
        <begin position="175"/>
        <end position="202"/>
    </location>
</feature>
<feature type="compositionally biased region" description="Acidic residues" evidence="10">
    <location>
        <begin position="135"/>
        <end position="147"/>
    </location>
</feature>
<dbReference type="PANTHER" id="PTHR18034">
    <property type="entry name" value="CELL CYCLE CONTROL PROTEIN CWF22-RELATED"/>
    <property type="match status" value="1"/>
</dbReference>
<dbReference type="STRING" id="100787.A0A0G4M3M2"/>
<feature type="region of interest" description="Disordered" evidence="10">
    <location>
        <begin position="584"/>
        <end position="615"/>
    </location>
</feature>
<feature type="compositionally biased region" description="Low complexity" evidence="10">
    <location>
        <begin position="1250"/>
        <end position="1261"/>
    </location>
</feature>
<dbReference type="SMART" id="SM00544">
    <property type="entry name" value="MA3"/>
    <property type="match status" value="1"/>
</dbReference>
<feature type="compositionally biased region" description="Polar residues" evidence="10">
    <location>
        <begin position="1684"/>
        <end position="1702"/>
    </location>
</feature>
<evidence type="ECO:0000256" key="2">
    <source>
        <dbReference type="ARBA" id="ARBA00006856"/>
    </source>
</evidence>
<feature type="compositionally biased region" description="Low complexity" evidence="10">
    <location>
        <begin position="35"/>
        <end position="51"/>
    </location>
</feature>
<dbReference type="GO" id="GO:0000398">
    <property type="term" value="P:mRNA splicing, via spliceosome"/>
    <property type="evidence" value="ECO:0007669"/>
    <property type="project" value="TreeGrafter"/>
</dbReference>
<protein>
    <recommendedName>
        <fullName evidence="7">Pre-mRNA-splicing factor CWC22</fullName>
    </recommendedName>
    <alternativeName>
        <fullName evidence="8">Pre-mRNA-splicing factor cwc22</fullName>
    </alternativeName>
</protein>
<feature type="region of interest" description="Disordered" evidence="10">
    <location>
        <begin position="1684"/>
        <end position="1728"/>
    </location>
</feature>
<feature type="region of interest" description="Disordered" evidence="10">
    <location>
        <begin position="776"/>
        <end position="1091"/>
    </location>
</feature>
<gene>
    <name evidence="13" type="ORF">BN1708_004807</name>
</gene>
<evidence type="ECO:0000256" key="1">
    <source>
        <dbReference type="ARBA" id="ARBA00004123"/>
    </source>
</evidence>
<dbReference type="GO" id="GO:0003723">
    <property type="term" value="F:RNA binding"/>
    <property type="evidence" value="ECO:0007669"/>
    <property type="project" value="InterPro"/>
</dbReference>
<dbReference type="Pfam" id="PF02847">
    <property type="entry name" value="MA3"/>
    <property type="match status" value="1"/>
</dbReference>
<feature type="compositionally biased region" description="Polar residues" evidence="10">
    <location>
        <begin position="1038"/>
        <end position="1048"/>
    </location>
</feature>
<comment type="similarity">
    <text evidence="2">Belongs to the CWC22 family.</text>
</comment>
<dbReference type="GO" id="GO:0008270">
    <property type="term" value="F:zinc ion binding"/>
    <property type="evidence" value="ECO:0007669"/>
    <property type="project" value="UniProtKB-KW"/>
</dbReference>
<feature type="compositionally biased region" description="Basic and acidic residues" evidence="10">
    <location>
        <begin position="2036"/>
        <end position="2051"/>
    </location>
</feature>
<feature type="region of interest" description="Disordered" evidence="10">
    <location>
        <begin position="1559"/>
        <end position="1588"/>
    </location>
</feature>
<dbReference type="Proteomes" id="UP000044602">
    <property type="component" value="Unassembled WGS sequence"/>
</dbReference>
<dbReference type="SMART" id="SM01408">
    <property type="entry name" value="ING"/>
    <property type="match status" value="1"/>
</dbReference>
<evidence type="ECO:0000256" key="10">
    <source>
        <dbReference type="SAM" id="MobiDB-lite"/>
    </source>
</evidence>
<evidence type="ECO:0000313" key="13">
    <source>
        <dbReference type="EMBL" id="CRK28827.1"/>
    </source>
</evidence>
<dbReference type="SUPFAM" id="SSF48371">
    <property type="entry name" value="ARM repeat"/>
    <property type="match status" value="1"/>
</dbReference>
<dbReference type="InterPro" id="IPR003891">
    <property type="entry name" value="Initiation_fac_eIF4g_MI"/>
</dbReference>
<feature type="region of interest" description="Disordered" evidence="10">
    <location>
        <begin position="396"/>
        <end position="420"/>
    </location>
</feature>
<keyword evidence="9" id="KW-0863">Zinc-finger</keyword>
<dbReference type="InterPro" id="IPR003890">
    <property type="entry name" value="MIF4G-like_typ-3"/>
</dbReference>
<dbReference type="InterPro" id="IPR050781">
    <property type="entry name" value="CWC22_splicing_factor"/>
</dbReference>
<feature type="region of interest" description="Disordered" evidence="10">
    <location>
        <begin position="2344"/>
        <end position="2377"/>
    </location>
</feature>
<feature type="compositionally biased region" description="Low complexity" evidence="10">
    <location>
        <begin position="2596"/>
        <end position="2611"/>
    </location>
</feature>
<dbReference type="SUPFAM" id="SSF50969">
    <property type="entry name" value="YVTN repeat-like/Quinoprotein amine dehydrogenase"/>
    <property type="match status" value="1"/>
</dbReference>
<keyword evidence="6" id="KW-0539">Nucleus</keyword>
<dbReference type="FunFam" id="1.25.40.180:FF:000004">
    <property type="entry name" value="pre-mRNA-splicing factor CWC22 homolog"/>
    <property type="match status" value="1"/>
</dbReference>
<dbReference type="EMBL" id="CVQH01020862">
    <property type="protein sequence ID" value="CRK28827.1"/>
    <property type="molecule type" value="Genomic_DNA"/>
</dbReference>
<evidence type="ECO:0000256" key="9">
    <source>
        <dbReference type="PROSITE-ProRule" id="PRU00042"/>
    </source>
</evidence>
<dbReference type="InterPro" id="IPR011044">
    <property type="entry name" value="Quino_amine_DH_bsu"/>
</dbReference>
<evidence type="ECO:0000256" key="4">
    <source>
        <dbReference type="ARBA" id="ARBA00022728"/>
    </source>
</evidence>
<feature type="region of interest" description="Disordered" evidence="10">
    <location>
        <begin position="1853"/>
        <end position="1879"/>
    </location>
</feature>
<feature type="compositionally biased region" description="Basic and acidic residues" evidence="10">
    <location>
        <begin position="888"/>
        <end position="905"/>
    </location>
</feature>
<dbReference type="Pfam" id="PF02854">
    <property type="entry name" value="MIF4G"/>
    <property type="match status" value="1"/>
</dbReference>
<feature type="region of interest" description="Disordered" evidence="10">
    <location>
        <begin position="133"/>
        <end position="169"/>
    </location>
</feature>
<dbReference type="CDD" id="cd17017">
    <property type="entry name" value="ING_Yng1p"/>
    <property type="match status" value="1"/>
</dbReference>
<feature type="compositionally biased region" description="Low complexity" evidence="10">
    <location>
        <begin position="1137"/>
        <end position="1154"/>
    </location>
</feature>
<dbReference type="PROSITE" id="PS00028">
    <property type="entry name" value="ZINC_FINGER_C2H2_1"/>
    <property type="match status" value="1"/>
</dbReference>
<feature type="compositionally biased region" description="Low complexity" evidence="10">
    <location>
        <begin position="867"/>
        <end position="879"/>
    </location>
</feature>
<feature type="compositionally biased region" description="Acidic residues" evidence="10">
    <location>
        <begin position="2348"/>
        <end position="2367"/>
    </location>
</feature>
<dbReference type="GO" id="GO:0000785">
    <property type="term" value="C:chromatin"/>
    <property type="evidence" value="ECO:0007669"/>
    <property type="project" value="UniProtKB-ARBA"/>
</dbReference>
<dbReference type="Gene3D" id="1.25.40.180">
    <property type="match status" value="1"/>
</dbReference>
<keyword evidence="5" id="KW-0508">mRNA splicing</keyword>
<sequence length="2693" mass="292411">MASSKEMQQSTRPLTHQSSVSAASASGLMTRQAHSRNSSHSILSSSLNANHRVTRRKSMTNNTTNVAAVEAALKEANADGSVAMPIGSGARRNTASKSAAARAAIMASLPSPPASLPPQHRFQMEKDGMMHESAIDDDPQDMSADEGLDQKASVRRASDGQPLIKEQRKSNRVELRCEKCGKGYKHSSCLTKHLWEHTPEWSFTSKLLISKHQQVQLLEAASVLVAMNGPGKDSSTPPESAKDFQSDPESAPSPEASASGYSDSRHSSADTTPPPQIEGMAMSGSSGPIFTPFAATGRSKEDGRLGEFDPVTATLGETVAFNLWGYTSRAKVIILRTGVAMAVTGINTYLQTHMTVGGVETRGAAAYALPWVGATFFTGLALAFVGGEARLLDTPAPPRLDKTRASQAGTVISSTPSPTMAAVDAPAEAEDAVSPKDKTTMEQDIPQPPLSAINNPLNSLQMRADPDAQATVTDFLDFTEYLPSDMMRSLTLIGQLDSRYHDASLDVHNMTTTWGQLPKIPAETRPAPSQLRADISDGLNRTVSSRAFAHAEAMRMDENVNRHYNRVKLILSKLQTMFENYPTEEEQKSPVAVSKSPQLARAPKPTLRLANGEKARRQMIPRITVPGEVLAPYDNFEAYSSDSDESSDDEDMEIAPYKAGAAPNARVKLMKPPKTPKPQKTPKAPNSRPPKSVGGAGSAIAPPATPLPPPKKPPENAVIGSADAPWLQLTAWELAKLRKRMKKNAQWTPSDTMISRELNDLGRGIDAYREAKRKAEEEGIAFDPAPSAIAAESENGNQQTPEGALSAAALQSDEVQLSNRGMKLNEAKKLKRESLAKQAAEEAEESARLFNETARMLMTPQQPQPNSQAKASSKPPASANRSHKRKRDSATETEPPKIGEPEKAAPRPPPAKRTKTETPVPLPHLRASLSTQPLTETPVLPPVLTPGGTAVTPHSTTPVPLPVPGQDATKRTVSPALSKENGAGAGTITTVIPVKPPAETPVPAPILSPRKSTTPILPPIPQSSKRETRGDVAKKPSFSESEVIQQSAPVLPPLQLEHTDQQPEPRQLRQSSARPRPRARKAPPPPRLPTRAGYLLWLPAHHHLMPSSKKDKKNAKDGGGVSSAASKLAASKFAYSNASKPPTATPPSSVASPNIGPVAPSSYDGNPAISPPLDALSTTPASVGTAVSANPDWIRGGLAGSPGNLISLMGESPPTQPSSYEDHSRLPYGWANHRHFIPSQPASPSPPNSIPSSVPNSYPNSFRRPLSFQQESHFPVETHAQASAAAYRRASMQSPFSQGRIVPHPPPPHHPQAHFYGAPDLDLDMAPQNGMKPGENGYHFGFDTLPSPSTAALPGSDNAVITGYEGGLEVHSVTKRGVERVAGLRGLRGGVYNAKILPWTASGDHAALYPLIAVVVHGPVLPQGSHEVHSATQDNNSEDRPEPPGSPRTDGGSKETSGPRSGATIEYYQTAVELYSLKTNKLVDVLLLAPKIPLPTAITSPVFQAPAPTGSLVIKADAGNIVVASGMTGEIWLYRTIEGSYGDGKLHFGCTGKLWTSLQQPTRGEVAEESERRSSPAPISTHPKPNPHTPIFAVNGRWIAYCPPPPSTQITLRAHVPVPVLGKGPTLSSVTPPGLPAVTAAIDTAMSEGVMNKIMRETTQELISGAKWVGQQGMQAWNSYWNKNTVPQRQPRSPTLAAQQWPGSYPPRPDAVQFPPTHATPGQTPASKDPALVSIVDMGTMGLSASLHPVTAFPTPLGCSFLSFSPSGLSLFTASSKGDVQTVWDLFSIQYTKSSPLQVSTTASVVGPRVRQIAHFSRMTVARIVEVTWSRPNGERIAMVTERGTVHLLDMPESAYTWPPPRRRKEAEPNGAPASETSSTAVSIASNAFGAAFVAARPLINRPRRSSAVVAGQNGTNGSNFVDSASQGGRAIAATISHSLGKTGTAINQLRHTGENRVSLPPSTLLPSASCVMWMTGRKYHSLYVVGDGLVRTFPSKTRRASSVADKQRTPKGNRYKDMKLPSLPDGDMAPKYRPAPRERTPPPVKTEEEKQAIAKAEYEKLLTMRSGGTYIPPARLRALQAQITDKSSKEYQRLMWEALKKSINGLINKVNYSNIKHIVPELFGENLIKGRGLFCRSMMKAQAASLPFTPVFAAMAAIVNTKLPAVGELLVKRLIMSFRKGFKRSDKAVCVSSTTFLAHLINQQVAHEMLAGQMLLLLLHKPTDDSVEIAVNFMREVGQHLQEMQPAIALAVWDQLRNVLHEADIDKRVQYMVEVLFQVRKDSFKDNPPIKDELDLVEEEDQITHRVDLDGEIDVQDGLNIFKYDPEWEEHEEAYQKLKAEILGEGSDYEDDDDEDDESSEEEDNEEQKAMEIKDQSNTDLVNLRRTIYLTVMSSIDPEEAVHKLLRINLPAGQEPELPSMIVEICSQEKNFTKFHGLIGERFAKLNRLWTGLFEDSFIDYYNKIHRYETNRLRNIAMFFSSLLASDAIGWHVLSAIHLNEEETTSSSRIFIKILFQHLAEELGMPKLQARTKDEMLQPSLSGIFPRDNARNIRFSINYFTSIGMGALTEDMREYLQNMPKPALPAPVADDSDSDSVSSYSSYTGSSYSRSRSRTPPRRAIDRGRSYSRSRSPESRSGRKRSHSRGNSSSRSRSYTRSPSPPGRRARRNDSYSRSPSPKRGRRQSSYSRSPS</sequence>
<feature type="compositionally biased region" description="Polar residues" evidence="10">
    <location>
        <begin position="1"/>
        <end position="29"/>
    </location>
</feature>
<dbReference type="Gene3D" id="6.10.140.1740">
    <property type="match status" value="1"/>
</dbReference>
<feature type="compositionally biased region" description="Basic and acidic residues" evidence="10">
    <location>
        <begin position="2368"/>
        <end position="2377"/>
    </location>
</feature>
<feature type="compositionally biased region" description="Pro residues" evidence="10">
    <location>
        <begin position="994"/>
        <end position="1006"/>
    </location>
</feature>
<feature type="compositionally biased region" description="Polar residues" evidence="10">
    <location>
        <begin position="405"/>
        <end position="418"/>
    </location>
</feature>
<feature type="non-terminal residue" evidence="13">
    <location>
        <position position="2693"/>
    </location>
</feature>
<dbReference type="InterPro" id="IPR016024">
    <property type="entry name" value="ARM-type_fold"/>
</dbReference>
<name>A0A0G4M3M2_VERLO</name>
<feature type="domain" description="MI" evidence="12">
    <location>
        <begin position="2384"/>
        <end position="2500"/>
    </location>
</feature>
<feature type="region of interest" description="Disordered" evidence="10">
    <location>
        <begin position="1"/>
        <end position="56"/>
    </location>
</feature>
<dbReference type="PANTHER" id="PTHR18034:SF3">
    <property type="entry name" value="PRE-MRNA-SPLICING FACTOR CWC22 HOMOLOG"/>
    <property type="match status" value="1"/>
</dbReference>
<dbReference type="PROSITE" id="PS51366">
    <property type="entry name" value="MI"/>
    <property type="match status" value="1"/>
</dbReference>
<keyword evidence="9" id="KW-0862">Zinc</keyword>
<dbReference type="InterPro" id="IPR024610">
    <property type="entry name" value="ING_N_histone-binding"/>
</dbReference>
<feature type="compositionally biased region" description="Low complexity" evidence="10">
    <location>
        <begin position="2646"/>
        <end position="2659"/>
    </location>
</feature>
<feature type="compositionally biased region" description="Basic and acidic residues" evidence="10">
    <location>
        <begin position="1057"/>
        <end position="1067"/>
    </location>
</feature>
<evidence type="ECO:0000256" key="7">
    <source>
        <dbReference type="ARBA" id="ARBA00040804"/>
    </source>
</evidence>
<dbReference type="InterPro" id="IPR013087">
    <property type="entry name" value="Znf_C2H2_type"/>
</dbReference>
<feature type="compositionally biased region" description="Basic and acidic residues" evidence="10">
    <location>
        <begin position="2620"/>
        <end position="2638"/>
    </location>
</feature>
<feature type="region of interest" description="Disordered" evidence="10">
    <location>
        <begin position="1997"/>
        <end position="2051"/>
    </location>
</feature>
<evidence type="ECO:0000256" key="3">
    <source>
        <dbReference type="ARBA" id="ARBA00022664"/>
    </source>
</evidence>
<feature type="compositionally biased region" description="Basic and acidic residues" evidence="10">
    <location>
        <begin position="1565"/>
        <end position="1574"/>
    </location>
</feature>
<feature type="compositionally biased region" description="Basic and acidic residues" evidence="10">
    <location>
        <begin position="823"/>
        <end position="835"/>
    </location>
</feature>
<keyword evidence="4" id="KW-0747">Spliceosome</keyword>
<dbReference type="SMART" id="SM00543">
    <property type="entry name" value="MIF4G"/>
    <property type="match status" value="1"/>
</dbReference>
<accession>A0A0G4M3M2</accession>
<feature type="compositionally biased region" description="Basic and acidic residues" evidence="10">
    <location>
        <begin position="1024"/>
        <end position="1034"/>
    </location>
</feature>
<comment type="subcellular location">
    <subcellularLocation>
        <location evidence="1">Nucleus</location>
    </subcellularLocation>
</comment>
<evidence type="ECO:0000259" key="12">
    <source>
        <dbReference type="PROSITE" id="PS51366"/>
    </source>
</evidence>
<feature type="region of interest" description="Disordered" evidence="10">
    <location>
        <begin position="1137"/>
        <end position="1176"/>
    </location>
</feature>
<dbReference type="GO" id="GO:0071013">
    <property type="term" value="C:catalytic step 2 spliceosome"/>
    <property type="evidence" value="ECO:0007669"/>
    <property type="project" value="TreeGrafter"/>
</dbReference>
<evidence type="ECO:0000313" key="14">
    <source>
        <dbReference type="Proteomes" id="UP000044602"/>
    </source>
</evidence>
<evidence type="ECO:0000256" key="6">
    <source>
        <dbReference type="ARBA" id="ARBA00023242"/>
    </source>
</evidence>
<reference evidence="13 14" key="1">
    <citation type="submission" date="2015-05" db="EMBL/GenBank/DDBJ databases">
        <authorList>
            <person name="Wang D.B."/>
            <person name="Wang M."/>
        </authorList>
    </citation>
    <scope>NUCLEOTIDE SEQUENCE [LARGE SCALE GENOMIC DNA]</scope>
    <source>
        <strain evidence="13">VL1</strain>
    </source>
</reference>
<evidence type="ECO:0000256" key="5">
    <source>
        <dbReference type="ARBA" id="ARBA00023187"/>
    </source>
</evidence>